<accession>A0A8S9K788</accession>
<comment type="caution">
    <text evidence="1">The sequence shown here is derived from an EMBL/GenBank/DDBJ whole genome shotgun (WGS) entry which is preliminary data.</text>
</comment>
<dbReference type="EMBL" id="QGKY02000190">
    <property type="protein sequence ID" value="KAF2589498.1"/>
    <property type="molecule type" value="Genomic_DNA"/>
</dbReference>
<gene>
    <name evidence="1" type="ORF">F2Q70_00041692</name>
</gene>
<sequence>MSLGCYYYFDEYSFSSTEDLYGKYKNISGPPIYDIYGEDVMIVEPMDFVFREGAFKTMHAYVKDFMGSINNGTLRSNGGAHNLEQSNSRFEDYMDNMAFEKMSSKQYSTRHHDEEQEDLKSFLGILGINGSLVLSYKASATSIGIRAGVLVS</sequence>
<reference evidence="1" key="1">
    <citation type="submission" date="2019-12" db="EMBL/GenBank/DDBJ databases">
        <title>Genome sequencing and annotation of Brassica cretica.</title>
        <authorList>
            <person name="Studholme D.J."/>
            <person name="Sarris P.F."/>
        </authorList>
    </citation>
    <scope>NUCLEOTIDE SEQUENCE</scope>
    <source>
        <strain evidence="1">PFS-102/07</strain>
        <tissue evidence="1">Leaf</tissue>
    </source>
</reference>
<dbReference type="AlphaFoldDB" id="A0A8S9K788"/>
<organism evidence="1">
    <name type="scientific">Brassica cretica</name>
    <name type="common">Mustard</name>
    <dbReference type="NCBI Taxonomy" id="69181"/>
    <lineage>
        <taxon>Eukaryota</taxon>
        <taxon>Viridiplantae</taxon>
        <taxon>Streptophyta</taxon>
        <taxon>Embryophyta</taxon>
        <taxon>Tracheophyta</taxon>
        <taxon>Spermatophyta</taxon>
        <taxon>Magnoliopsida</taxon>
        <taxon>eudicotyledons</taxon>
        <taxon>Gunneridae</taxon>
        <taxon>Pentapetalae</taxon>
        <taxon>rosids</taxon>
        <taxon>malvids</taxon>
        <taxon>Brassicales</taxon>
        <taxon>Brassicaceae</taxon>
        <taxon>Brassiceae</taxon>
        <taxon>Brassica</taxon>
    </lineage>
</organism>
<name>A0A8S9K788_BRACR</name>
<protein>
    <submittedName>
        <fullName evidence="1">Uncharacterized protein</fullName>
    </submittedName>
</protein>
<evidence type="ECO:0000313" key="1">
    <source>
        <dbReference type="EMBL" id="KAF2589498.1"/>
    </source>
</evidence>
<proteinExistence type="predicted"/>